<evidence type="ECO:0000313" key="1">
    <source>
        <dbReference type="EMBL" id="ACY12990.1"/>
    </source>
</evidence>
<organism evidence="1 2">
    <name type="scientific">Haliangium ochraceum (strain DSM 14365 / JCM 11303 / SMP-2)</name>
    <dbReference type="NCBI Taxonomy" id="502025"/>
    <lineage>
        <taxon>Bacteria</taxon>
        <taxon>Pseudomonadati</taxon>
        <taxon>Myxococcota</taxon>
        <taxon>Polyangia</taxon>
        <taxon>Haliangiales</taxon>
        <taxon>Kofleriaceae</taxon>
        <taxon>Haliangium</taxon>
    </lineage>
</organism>
<dbReference type="GO" id="GO:0005737">
    <property type="term" value="C:cytoplasm"/>
    <property type="evidence" value="ECO:0007669"/>
    <property type="project" value="TreeGrafter"/>
</dbReference>
<dbReference type="SUPFAM" id="SSF53254">
    <property type="entry name" value="Phosphoglycerate mutase-like"/>
    <property type="match status" value="1"/>
</dbReference>
<dbReference type="PANTHER" id="PTHR48100:SF1">
    <property type="entry name" value="HISTIDINE PHOSPHATASE FAMILY PROTEIN-RELATED"/>
    <property type="match status" value="1"/>
</dbReference>
<dbReference type="HOGENOM" id="CLU_1218396_0_0_7"/>
<dbReference type="InterPro" id="IPR029033">
    <property type="entry name" value="His_PPase_superfam"/>
</dbReference>
<dbReference type="GO" id="GO:0016791">
    <property type="term" value="F:phosphatase activity"/>
    <property type="evidence" value="ECO:0007669"/>
    <property type="project" value="TreeGrafter"/>
</dbReference>
<dbReference type="KEGG" id="hoh:Hoch_0349"/>
<dbReference type="SMART" id="SM00855">
    <property type="entry name" value="PGAM"/>
    <property type="match status" value="1"/>
</dbReference>
<dbReference type="Gene3D" id="3.40.50.1240">
    <property type="entry name" value="Phosphoglycerate mutase-like"/>
    <property type="match status" value="1"/>
</dbReference>
<dbReference type="Pfam" id="PF00300">
    <property type="entry name" value="His_Phos_1"/>
    <property type="match status" value="1"/>
</dbReference>
<name>D0LIW1_HALO1</name>
<reference evidence="1 2" key="1">
    <citation type="journal article" date="2010" name="Stand. Genomic Sci.">
        <title>Complete genome sequence of Haliangium ochraceum type strain (SMP-2).</title>
        <authorList>
            <consortium name="US DOE Joint Genome Institute (JGI-PGF)"/>
            <person name="Ivanova N."/>
            <person name="Daum C."/>
            <person name="Lang E."/>
            <person name="Abt B."/>
            <person name="Kopitz M."/>
            <person name="Saunders E."/>
            <person name="Lapidus A."/>
            <person name="Lucas S."/>
            <person name="Glavina Del Rio T."/>
            <person name="Nolan M."/>
            <person name="Tice H."/>
            <person name="Copeland A."/>
            <person name="Cheng J.F."/>
            <person name="Chen F."/>
            <person name="Bruce D."/>
            <person name="Goodwin L."/>
            <person name="Pitluck S."/>
            <person name="Mavromatis K."/>
            <person name="Pati A."/>
            <person name="Mikhailova N."/>
            <person name="Chen A."/>
            <person name="Palaniappan K."/>
            <person name="Land M."/>
            <person name="Hauser L."/>
            <person name="Chang Y.J."/>
            <person name="Jeffries C.D."/>
            <person name="Detter J.C."/>
            <person name="Brettin T."/>
            <person name="Rohde M."/>
            <person name="Goker M."/>
            <person name="Bristow J."/>
            <person name="Markowitz V."/>
            <person name="Eisen J.A."/>
            <person name="Hugenholtz P."/>
            <person name="Kyrpides N.C."/>
            <person name="Klenk H.P."/>
        </authorList>
    </citation>
    <scope>NUCLEOTIDE SEQUENCE [LARGE SCALE GENOMIC DNA]</scope>
    <source>
        <strain evidence="2">DSM 14365 / CIP 107738 / JCM 11303 / AJ 13395 / SMP-2</strain>
    </source>
</reference>
<accession>D0LIW1</accession>
<dbReference type="InterPro" id="IPR050275">
    <property type="entry name" value="PGM_Phosphatase"/>
</dbReference>
<dbReference type="CDD" id="cd07067">
    <property type="entry name" value="HP_PGM_like"/>
    <property type="match status" value="1"/>
</dbReference>
<dbReference type="EMBL" id="CP001804">
    <property type="protein sequence ID" value="ACY12990.1"/>
    <property type="molecule type" value="Genomic_DNA"/>
</dbReference>
<dbReference type="PANTHER" id="PTHR48100">
    <property type="entry name" value="BROAD-SPECIFICITY PHOSPHATASE YOR283W-RELATED"/>
    <property type="match status" value="1"/>
</dbReference>
<dbReference type="AlphaFoldDB" id="D0LIW1"/>
<keyword evidence="2" id="KW-1185">Reference proteome</keyword>
<dbReference type="InterPro" id="IPR013078">
    <property type="entry name" value="His_Pase_superF_clade-1"/>
</dbReference>
<dbReference type="Proteomes" id="UP000001880">
    <property type="component" value="Chromosome"/>
</dbReference>
<dbReference type="eggNOG" id="COG0406">
    <property type="taxonomic scope" value="Bacteria"/>
</dbReference>
<sequence length="227" mass="25524">MELIFVRHAEPAWVSGGQSNLDPPLTALGQVQARLTASAFRQRETPSEILVSPRVRARETAAPIAEALALAPCEVPFFEEIRLPDWSNTPADEVSRTLREARARPMDTWWDGLPGGESFRDFHERITGGLRALLAGRGARRVSDERHAVWEFEDREQRLLFVGHGGSNAVALTFLLDLQPVPWEWERFVSQHASITVVRSRRIATGHIFALRSFSAVDHLPLDMRST</sequence>
<evidence type="ECO:0000313" key="2">
    <source>
        <dbReference type="Proteomes" id="UP000001880"/>
    </source>
</evidence>
<gene>
    <name evidence="1" type="ordered locus">Hoch_0349</name>
</gene>
<protein>
    <submittedName>
        <fullName evidence="1">Phosphoglycerate mutase</fullName>
    </submittedName>
</protein>
<proteinExistence type="predicted"/>
<dbReference type="STRING" id="502025.Hoch_0349"/>